<dbReference type="PANTHER" id="PTHR13271:SF151">
    <property type="entry name" value="SET DOMAIN-CONTAINING PROTEIN 4"/>
    <property type="match status" value="1"/>
</dbReference>
<keyword evidence="3" id="KW-1185">Reference proteome</keyword>
<dbReference type="Pfam" id="PF00856">
    <property type="entry name" value="SET"/>
    <property type="match status" value="1"/>
</dbReference>
<sequence length="440" mass="51244">MGRTHRVRSRIRKRRAESGADSDSDIFNELHRYLGRAGWRNESRLSVRTFQSTGRGLCSKQNLHPNDLLIRVPFHCLISLKTLEHDPDFNALFNSVENFPQKELSFQGLLAFYVIFHQHRAQSQHQTYMTTIPEFFTNPFFCAKQELHFLPDAILEKIVAQNQEIKAFYELLSKEFTSAVCECCSSPLFPNIFGLDQLKWAYFAVNSRCVYVDPKVVVGWVPNSYFLRLIKDEPKLALAPFIDLLNHSDSANTISQITSNEPFQYELYTQRGYSRYEQVFINYGELPNSKLLVEYGFYIPGNKHDFFEMALTDIELLMKSRNVVGHRNKFKFIRDHNLDQQMFIHRDEGPSHNLVVALYLLLVEESVFPNVLSQVAFGSSEHFESLIHDEIRTLVQLKLEEYEKFLKGLEDFTSRTESGEVVLGYLKECISYLSKFLCNY</sequence>
<dbReference type="InterPro" id="IPR046341">
    <property type="entry name" value="SET_dom_sf"/>
</dbReference>
<reference evidence="2 3" key="1">
    <citation type="submission" date="2020-11" db="EMBL/GenBank/DDBJ databases">
        <authorList>
            <person name="Wallbank WR R."/>
            <person name="Pardo Diaz C."/>
            <person name="Kozak K."/>
            <person name="Martin S."/>
            <person name="Jiggins C."/>
            <person name="Moest M."/>
            <person name="Warren A I."/>
            <person name="Generalovic N T."/>
            <person name="Byers J.R.P. K."/>
            <person name="Montejo-Kovacevich G."/>
            <person name="Yen C E."/>
        </authorList>
    </citation>
    <scope>NUCLEOTIDE SEQUENCE [LARGE SCALE GENOMIC DNA]</scope>
</reference>
<dbReference type="Proteomes" id="UP000594454">
    <property type="component" value="Chromosome 2"/>
</dbReference>
<dbReference type="InterPro" id="IPR050600">
    <property type="entry name" value="SETD3_SETD6_MTase"/>
</dbReference>
<dbReference type="EMBL" id="LR899010">
    <property type="protein sequence ID" value="CAD7082995.1"/>
    <property type="molecule type" value="Genomic_DNA"/>
</dbReference>
<dbReference type="InterPro" id="IPR044429">
    <property type="entry name" value="SETD4_SET"/>
</dbReference>
<dbReference type="PANTHER" id="PTHR13271">
    <property type="entry name" value="UNCHARACTERIZED PUTATIVE METHYLTRANSFERASE"/>
    <property type="match status" value="1"/>
</dbReference>
<protein>
    <recommendedName>
        <fullName evidence="1">SET domain-containing protein</fullName>
    </recommendedName>
</protein>
<dbReference type="GO" id="GO:0016279">
    <property type="term" value="F:protein-lysine N-methyltransferase activity"/>
    <property type="evidence" value="ECO:0007669"/>
    <property type="project" value="InterPro"/>
</dbReference>
<evidence type="ECO:0000313" key="2">
    <source>
        <dbReference type="EMBL" id="CAD7082995.1"/>
    </source>
</evidence>
<organism evidence="2 3">
    <name type="scientific">Hermetia illucens</name>
    <name type="common">Black soldier fly</name>
    <dbReference type="NCBI Taxonomy" id="343691"/>
    <lineage>
        <taxon>Eukaryota</taxon>
        <taxon>Metazoa</taxon>
        <taxon>Ecdysozoa</taxon>
        <taxon>Arthropoda</taxon>
        <taxon>Hexapoda</taxon>
        <taxon>Insecta</taxon>
        <taxon>Pterygota</taxon>
        <taxon>Neoptera</taxon>
        <taxon>Endopterygota</taxon>
        <taxon>Diptera</taxon>
        <taxon>Brachycera</taxon>
        <taxon>Stratiomyomorpha</taxon>
        <taxon>Stratiomyidae</taxon>
        <taxon>Hermetiinae</taxon>
        <taxon>Hermetia</taxon>
    </lineage>
</organism>
<name>A0A7R8YSU7_HERIL</name>
<dbReference type="SUPFAM" id="SSF82199">
    <property type="entry name" value="SET domain"/>
    <property type="match status" value="1"/>
</dbReference>
<dbReference type="FunCoup" id="A0A7R8YSU7">
    <property type="interactions" value="400"/>
</dbReference>
<evidence type="ECO:0000313" key="3">
    <source>
        <dbReference type="Proteomes" id="UP000594454"/>
    </source>
</evidence>
<dbReference type="AlphaFoldDB" id="A0A7R8YSU7"/>
<proteinExistence type="predicted"/>
<dbReference type="InterPro" id="IPR001214">
    <property type="entry name" value="SET_dom"/>
</dbReference>
<evidence type="ECO:0000259" key="1">
    <source>
        <dbReference type="PROSITE" id="PS50280"/>
    </source>
</evidence>
<gene>
    <name evidence="2" type="ORF">HERILL_LOCUS5991</name>
</gene>
<feature type="domain" description="SET" evidence="1">
    <location>
        <begin position="43"/>
        <end position="284"/>
    </location>
</feature>
<dbReference type="PROSITE" id="PS50280">
    <property type="entry name" value="SET"/>
    <property type="match status" value="1"/>
</dbReference>
<dbReference type="Gene3D" id="3.90.1410.10">
    <property type="entry name" value="set domain protein methyltransferase, domain 1"/>
    <property type="match status" value="1"/>
</dbReference>
<accession>A0A7R8YSU7</accession>
<dbReference type="InParanoid" id="A0A7R8YSU7"/>
<dbReference type="CDD" id="cd19177">
    <property type="entry name" value="SET_SETD4"/>
    <property type="match status" value="1"/>
</dbReference>